<protein>
    <submittedName>
        <fullName evidence="1">Uncharacterized protein</fullName>
    </submittedName>
</protein>
<dbReference type="KEGG" id="snay:FZC37_00380"/>
<accession>A0A5C0UI27</accession>
<dbReference type="Proteomes" id="UP000323844">
    <property type="component" value="Chromosome"/>
</dbReference>
<dbReference type="EMBL" id="CP043312">
    <property type="protein sequence ID" value="QEK39400.1"/>
    <property type="molecule type" value="Genomic_DNA"/>
</dbReference>
<proteinExistence type="predicted"/>
<keyword evidence="2" id="KW-1185">Reference proteome</keyword>
<organism evidence="1 2">
    <name type="scientific">Candidatus Sneabacter namystus</name>
    <dbReference type="NCBI Taxonomy" id="2601646"/>
    <lineage>
        <taxon>Bacteria</taxon>
        <taxon>Pseudomonadati</taxon>
        <taxon>Pseudomonadota</taxon>
        <taxon>Alphaproteobacteria</taxon>
        <taxon>Rickettsiales</taxon>
        <taxon>Rickettsiaceae</taxon>
        <taxon>Rickettsieae</taxon>
        <taxon>Candidatus Sneabacter</taxon>
    </lineage>
</organism>
<reference evidence="1 2" key="1">
    <citation type="submission" date="2019-08" db="EMBL/GenBank/DDBJ databases">
        <title>Highly reduced genomes of protist endosymbionts show evolutionary convergence.</title>
        <authorList>
            <person name="George E."/>
            <person name="Husnik F."/>
            <person name="Tashyreva D."/>
            <person name="Prokopchuk G."/>
            <person name="Horak A."/>
            <person name="Kwong W.K."/>
            <person name="Lukes J."/>
            <person name="Keeling P.J."/>
        </authorList>
    </citation>
    <scope>NUCLEOTIDE SEQUENCE [LARGE SCALE GENOMIC DNA]</scope>
    <source>
        <strain evidence="1">1621</strain>
    </source>
</reference>
<dbReference type="AlphaFoldDB" id="A0A5C0UI27"/>
<evidence type="ECO:0000313" key="1">
    <source>
        <dbReference type="EMBL" id="QEK39400.1"/>
    </source>
</evidence>
<name>A0A5C0UI27_9RICK</name>
<evidence type="ECO:0000313" key="2">
    <source>
        <dbReference type="Proteomes" id="UP000323844"/>
    </source>
</evidence>
<dbReference type="RefSeq" id="WP_148951761.1">
    <property type="nucleotide sequence ID" value="NZ_CP043312.1"/>
</dbReference>
<sequence length="80" mass="9231">MKKSFISDSLRPKVGDSAKTINHLFRGVVISDILNTKTRHNCVRKIISHSFEVKESERVMQFVDVLKIMFPIVKKNTKKS</sequence>
<gene>
    <name evidence="1" type="ORF">FZC37_00380</name>
</gene>